<evidence type="ECO:0000313" key="5">
    <source>
        <dbReference type="Proteomes" id="UP000799324"/>
    </source>
</evidence>
<dbReference type="PANTHER" id="PTHR30344:SF1">
    <property type="entry name" value="6-PHOSPHOGLUCONOLACTONASE"/>
    <property type="match status" value="1"/>
</dbReference>
<evidence type="ECO:0000256" key="2">
    <source>
        <dbReference type="SAM" id="MobiDB-lite"/>
    </source>
</evidence>
<organism evidence="4 5">
    <name type="scientific">Lophiostoma macrostomum CBS 122681</name>
    <dbReference type="NCBI Taxonomy" id="1314788"/>
    <lineage>
        <taxon>Eukaryota</taxon>
        <taxon>Fungi</taxon>
        <taxon>Dikarya</taxon>
        <taxon>Ascomycota</taxon>
        <taxon>Pezizomycotina</taxon>
        <taxon>Dothideomycetes</taxon>
        <taxon>Pleosporomycetidae</taxon>
        <taxon>Pleosporales</taxon>
        <taxon>Lophiostomataceae</taxon>
        <taxon>Lophiostoma</taxon>
    </lineage>
</organism>
<dbReference type="Proteomes" id="UP000799324">
    <property type="component" value="Unassembled WGS sequence"/>
</dbReference>
<dbReference type="OrthoDB" id="9972196at2759"/>
<sequence length="862" mass="93612">MLLYFQLLIPVFGNLAVAQNLYATHYSGTVNYLTFSGSSLTLTSSARAGNTLPSWITYDSAGKALYVPDENFNGPTGTLVSFSIGANGALTQSGKATTQQGVVATALYGGSDGKGFIANAHYQSSQLTTYKLPLSNGQALQTLKFTMAGKGPVPSRQDAPHPHHAFTDPTGDFLLVPDLGADLIRIYQITKSSGQLTECPAGKAPGGTGPRHGTFWTPPAAKSRIIRKESSAAGTVLFVANELGNSVSAWSVTYASGGCMSLALKQTLTPYSGNSTAPARTKVAEVHVKDNFLYSTNRNDKKFTPNDSISLYTISSTGSLTWTENTSSYGTYPRTFDISKDGSYIAIGDQTTANVAIVKRDTATGKLTGQAATLRIGTAGTPENEDGLRFIICKQPPKPPSLRQILTSDNVWLIELNKMKTDNYLTLCLEQAANSPLHYRHGCIIVRGGKVIGQGFNDHRSGYDGGALKTGRLPARDLDGPSIVEFKKKKKLKRDLEVCEEKTTATFTPFKGMGGGQLANTPLSMHSEMMAIHSALSASTLASSMVSSQKPYFKLSGNSKPKARLRREAIKIYAKKVCNAALEHGHLKALHLNRAKLEPSLTFHLSMDKEEDVAASKKDSIEKHRKKDPKKHRHQKAYMNHENHKQYHGHYAHRLSRNGVVGPYPFKVQSNNMSDKTSTQLSHSPTPRTQAVLLPKGRTGQTSRSVSERMKDPRLNGADLYVARLGRQVSGRSNVCCSLGSPEQASSSHAPKSSTGSLHEELINPYPRSVIAKPPGEDHSKEQRSILASRPCYRCISYMDSVGIKRVFWTTDSGKWEGAKVRDLVDAMDSLCDDNSTDSASLANVFVTKHEVLMLRRTMAEG</sequence>
<keyword evidence="4" id="KW-0413">Isomerase</keyword>
<reference evidence="4" key="1">
    <citation type="journal article" date="2020" name="Stud. Mycol.">
        <title>101 Dothideomycetes genomes: a test case for predicting lifestyles and emergence of pathogens.</title>
        <authorList>
            <person name="Haridas S."/>
            <person name="Albert R."/>
            <person name="Binder M."/>
            <person name="Bloem J."/>
            <person name="Labutti K."/>
            <person name="Salamov A."/>
            <person name="Andreopoulos B."/>
            <person name="Baker S."/>
            <person name="Barry K."/>
            <person name="Bills G."/>
            <person name="Bluhm B."/>
            <person name="Cannon C."/>
            <person name="Castanera R."/>
            <person name="Culley D."/>
            <person name="Daum C."/>
            <person name="Ezra D."/>
            <person name="Gonzalez J."/>
            <person name="Henrissat B."/>
            <person name="Kuo A."/>
            <person name="Liang C."/>
            <person name="Lipzen A."/>
            <person name="Lutzoni F."/>
            <person name="Magnuson J."/>
            <person name="Mondo S."/>
            <person name="Nolan M."/>
            <person name="Ohm R."/>
            <person name="Pangilinan J."/>
            <person name="Park H.-J."/>
            <person name="Ramirez L."/>
            <person name="Alfaro M."/>
            <person name="Sun H."/>
            <person name="Tritt A."/>
            <person name="Yoshinaga Y."/>
            <person name="Zwiers L.-H."/>
            <person name="Turgeon B."/>
            <person name="Goodwin S."/>
            <person name="Spatafora J."/>
            <person name="Crous P."/>
            <person name="Grigoriev I."/>
        </authorList>
    </citation>
    <scope>NUCLEOTIDE SEQUENCE</scope>
    <source>
        <strain evidence="4">CBS 122681</strain>
    </source>
</reference>
<evidence type="ECO:0000256" key="1">
    <source>
        <dbReference type="ARBA" id="ARBA00005564"/>
    </source>
</evidence>
<feature type="compositionally biased region" description="Polar residues" evidence="2">
    <location>
        <begin position="739"/>
        <end position="757"/>
    </location>
</feature>
<dbReference type="Gene3D" id="3.40.140.10">
    <property type="entry name" value="Cytidine Deaminase, domain 2"/>
    <property type="match status" value="1"/>
</dbReference>
<dbReference type="PANTHER" id="PTHR30344">
    <property type="entry name" value="6-PHOSPHOGLUCONOLACTONASE-RELATED"/>
    <property type="match status" value="1"/>
</dbReference>
<evidence type="ECO:0000313" key="4">
    <source>
        <dbReference type="EMBL" id="KAF2655890.1"/>
    </source>
</evidence>
<dbReference type="InterPro" id="IPR019405">
    <property type="entry name" value="Lactonase_7-beta_prop"/>
</dbReference>
<dbReference type="InterPro" id="IPR015943">
    <property type="entry name" value="WD40/YVTN_repeat-like_dom_sf"/>
</dbReference>
<dbReference type="Gene3D" id="2.130.10.10">
    <property type="entry name" value="YVTN repeat-like/Quinoprotein amine dehydrogenase"/>
    <property type="match status" value="1"/>
</dbReference>
<feature type="region of interest" description="Disordered" evidence="2">
    <location>
        <begin position="739"/>
        <end position="759"/>
    </location>
</feature>
<dbReference type="SUPFAM" id="SSF53927">
    <property type="entry name" value="Cytidine deaminase-like"/>
    <property type="match status" value="1"/>
</dbReference>
<feature type="compositionally biased region" description="Basic and acidic residues" evidence="2">
    <location>
        <begin position="612"/>
        <end position="622"/>
    </location>
</feature>
<feature type="signal peptide" evidence="3">
    <location>
        <begin position="1"/>
        <end position="18"/>
    </location>
</feature>
<dbReference type="EMBL" id="MU004343">
    <property type="protein sequence ID" value="KAF2655890.1"/>
    <property type="molecule type" value="Genomic_DNA"/>
</dbReference>
<dbReference type="InterPro" id="IPR016193">
    <property type="entry name" value="Cytidine_deaminase-like"/>
</dbReference>
<feature type="region of interest" description="Disordered" evidence="2">
    <location>
        <begin position="612"/>
        <end position="634"/>
    </location>
</feature>
<keyword evidence="5" id="KW-1185">Reference proteome</keyword>
<dbReference type="Pfam" id="PF10282">
    <property type="entry name" value="Lactonase"/>
    <property type="match status" value="1"/>
</dbReference>
<dbReference type="InterPro" id="IPR050282">
    <property type="entry name" value="Cycloisomerase_2"/>
</dbReference>
<gene>
    <name evidence="4" type="ORF">K491DRAFT_598019</name>
</gene>
<name>A0A6A6T7Y2_9PLEO</name>
<dbReference type="GO" id="GO:0017057">
    <property type="term" value="F:6-phosphogluconolactonase activity"/>
    <property type="evidence" value="ECO:0007669"/>
    <property type="project" value="TreeGrafter"/>
</dbReference>
<accession>A0A6A6T7Y2</accession>
<proteinExistence type="inferred from homology"/>
<dbReference type="SUPFAM" id="SSF50974">
    <property type="entry name" value="Nitrous oxide reductase, N-terminal domain"/>
    <property type="match status" value="1"/>
</dbReference>
<protein>
    <submittedName>
        <fullName evidence="4">Putative isomerase YbhE</fullName>
    </submittedName>
</protein>
<keyword evidence="3" id="KW-0732">Signal</keyword>
<feature type="region of interest" description="Disordered" evidence="2">
    <location>
        <begin position="668"/>
        <end position="687"/>
    </location>
</feature>
<feature type="compositionally biased region" description="Basic residues" evidence="2">
    <location>
        <begin position="623"/>
        <end position="634"/>
    </location>
</feature>
<evidence type="ECO:0000256" key="3">
    <source>
        <dbReference type="SAM" id="SignalP"/>
    </source>
</evidence>
<dbReference type="InterPro" id="IPR011045">
    <property type="entry name" value="N2O_reductase_N"/>
</dbReference>
<dbReference type="GO" id="GO:0016853">
    <property type="term" value="F:isomerase activity"/>
    <property type="evidence" value="ECO:0007669"/>
    <property type="project" value="UniProtKB-KW"/>
</dbReference>
<comment type="similarity">
    <text evidence="1">Belongs to the cycloisomerase 2 family.</text>
</comment>
<dbReference type="AlphaFoldDB" id="A0A6A6T7Y2"/>
<feature type="chain" id="PRO_5025604453" evidence="3">
    <location>
        <begin position="19"/>
        <end position="862"/>
    </location>
</feature>
<dbReference type="GO" id="GO:0006139">
    <property type="term" value="P:nucleobase-containing compound metabolic process"/>
    <property type="evidence" value="ECO:0007669"/>
    <property type="project" value="UniProtKB-ARBA"/>
</dbReference>